<dbReference type="STRING" id="1631249.BQ8794_130149"/>
<accession>A0A1R3V4I9</accession>
<dbReference type="InterPro" id="IPR016181">
    <property type="entry name" value="Acyl_CoA_acyltransferase"/>
</dbReference>
<gene>
    <name evidence="2" type="ORF">BQ8794_130149</name>
</gene>
<evidence type="ECO:0000313" key="2">
    <source>
        <dbReference type="EMBL" id="SIT53665.1"/>
    </source>
</evidence>
<feature type="domain" description="N-acetyltransferase" evidence="1">
    <location>
        <begin position="148"/>
        <end position="233"/>
    </location>
</feature>
<dbReference type="InterPro" id="IPR000182">
    <property type="entry name" value="GNAT_dom"/>
</dbReference>
<dbReference type="PROSITE" id="PS51186">
    <property type="entry name" value="GNAT"/>
    <property type="match status" value="1"/>
</dbReference>
<evidence type="ECO:0000313" key="3">
    <source>
        <dbReference type="Proteomes" id="UP000188388"/>
    </source>
</evidence>
<dbReference type="AlphaFoldDB" id="A0A1R3V4I9"/>
<proteinExistence type="predicted"/>
<protein>
    <recommendedName>
        <fullName evidence="1">N-acetyltransferase domain-containing protein</fullName>
    </recommendedName>
</protein>
<reference evidence="3" key="1">
    <citation type="submission" date="2017-01" db="EMBL/GenBank/DDBJ databases">
        <authorList>
            <person name="Brunel B."/>
        </authorList>
    </citation>
    <scope>NUCLEOTIDE SEQUENCE [LARGE SCALE GENOMIC DNA]</scope>
</reference>
<organism evidence="2 3">
    <name type="scientific">Mesorhizobium prunaredense</name>
    <dbReference type="NCBI Taxonomy" id="1631249"/>
    <lineage>
        <taxon>Bacteria</taxon>
        <taxon>Pseudomonadati</taxon>
        <taxon>Pseudomonadota</taxon>
        <taxon>Alphaproteobacteria</taxon>
        <taxon>Hyphomicrobiales</taxon>
        <taxon>Phyllobacteriaceae</taxon>
        <taxon>Mesorhizobium</taxon>
    </lineage>
</organism>
<keyword evidence="3" id="KW-1185">Reference proteome</keyword>
<sequence>MVARCGAVSDGLPDPCPLVAAPVAGAGASSNHLCRLEGSMKSPTVRVMAAVDEDPAIGTIVLAFAADPMARWTWPHAHQYLAAMPRLVRAFGARAFSNGSGFCTDGYVGTALWLSPGVHPDEEGLGAVVESTVAPSLAPEVAAIFEQMAKYHPAEPHWYLPVIGVDPAHQGEGLGDALMVYALAQCDRDHAPAYLESSNPRNIPFYQRHGFEPLGAIQIGSSPTLVPMLRRPR</sequence>
<dbReference type="SUPFAM" id="SSF55729">
    <property type="entry name" value="Acyl-CoA N-acyltransferases (Nat)"/>
    <property type="match status" value="1"/>
</dbReference>
<dbReference type="Pfam" id="PF00583">
    <property type="entry name" value="Acetyltransf_1"/>
    <property type="match status" value="1"/>
</dbReference>
<dbReference type="CDD" id="cd04301">
    <property type="entry name" value="NAT_SF"/>
    <property type="match status" value="1"/>
</dbReference>
<dbReference type="PANTHER" id="PTHR42791:SF1">
    <property type="entry name" value="N-ACETYLTRANSFERASE DOMAIN-CONTAINING PROTEIN"/>
    <property type="match status" value="1"/>
</dbReference>
<dbReference type="GO" id="GO:0016747">
    <property type="term" value="F:acyltransferase activity, transferring groups other than amino-acyl groups"/>
    <property type="evidence" value="ECO:0007669"/>
    <property type="project" value="InterPro"/>
</dbReference>
<dbReference type="PANTHER" id="PTHR42791">
    <property type="entry name" value="GNAT FAMILY ACETYLTRANSFERASE"/>
    <property type="match status" value="1"/>
</dbReference>
<name>A0A1R3V4I9_9HYPH</name>
<dbReference type="EMBL" id="FTPD01000005">
    <property type="protein sequence ID" value="SIT53665.1"/>
    <property type="molecule type" value="Genomic_DNA"/>
</dbReference>
<evidence type="ECO:0000259" key="1">
    <source>
        <dbReference type="PROSITE" id="PS51186"/>
    </source>
</evidence>
<dbReference type="Gene3D" id="3.40.630.30">
    <property type="match status" value="1"/>
</dbReference>
<dbReference type="Proteomes" id="UP000188388">
    <property type="component" value="Unassembled WGS sequence"/>
</dbReference>
<dbReference type="InterPro" id="IPR052523">
    <property type="entry name" value="Trichothecene_AcTrans"/>
</dbReference>